<reference evidence="3" key="1">
    <citation type="journal article" date="2014" name="Insect Biochem. Mol. Biol.">
        <title>An insight into the sialome of the frog biting fly, Corethrella appendiculata.</title>
        <authorList>
            <person name="Ribeiro J.M.C."/>
            <person name="Chagas A.C."/>
            <person name="Pham V.M."/>
            <person name="Lounibos L.P."/>
            <person name="Calvo E."/>
        </authorList>
    </citation>
    <scope>NUCLEOTIDE SEQUENCE</scope>
    <source>
        <tissue evidence="3">Salivary glands</tissue>
    </source>
</reference>
<keyword evidence="1" id="KW-0732">Signal</keyword>
<dbReference type="EMBL" id="GANO01004726">
    <property type="protein sequence ID" value="JAB55145.1"/>
    <property type="molecule type" value="mRNA"/>
</dbReference>
<name>U5ELW5_9DIPT</name>
<evidence type="ECO:0000313" key="3">
    <source>
        <dbReference type="EMBL" id="JAB55145.1"/>
    </source>
</evidence>
<evidence type="ECO:0000259" key="2">
    <source>
        <dbReference type="Pfam" id="PF05267"/>
    </source>
</evidence>
<proteinExistence type="evidence at transcript level"/>
<dbReference type="AlphaFoldDB" id="U5ELW5"/>
<evidence type="ECO:0000256" key="1">
    <source>
        <dbReference type="SAM" id="SignalP"/>
    </source>
</evidence>
<dbReference type="Pfam" id="PF05267">
    <property type="entry name" value="DUF725"/>
    <property type="match status" value="1"/>
</dbReference>
<feature type="signal peptide" evidence="1">
    <location>
        <begin position="1"/>
        <end position="16"/>
    </location>
</feature>
<sequence length="253" mass="27958">LLIVLTFCALYQSSNCKVILPNNIALENQQININLYEVYDQSLGNDIFQILDNIIKQGANNINSIIINVENIVTRVIFDIEDASISSSKDIDAYASNIQSQIENLLNNRVSPCLDGKLDEIIQIANQTRQSIRQCILSAHDRVNALRQQAEERRQVVGEKVNNIREVVRNCTRIPNIIEQISCGISRISIVSGNIREIVKESVTSIREITTGLISVGHETRACIGSAVDTGRSAVGGIIKETIECLNAENNGN</sequence>
<dbReference type="InterPro" id="IPR007931">
    <property type="entry name" value="TsetseEP"/>
</dbReference>
<feature type="non-terminal residue" evidence="3">
    <location>
        <position position="1"/>
    </location>
</feature>
<organism evidence="3">
    <name type="scientific">Corethrella appendiculata</name>
    <dbReference type="NCBI Taxonomy" id="1370023"/>
    <lineage>
        <taxon>Eukaryota</taxon>
        <taxon>Metazoa</taxon>
        <taxon>Ecdysozoa</taxon>
        <taxon>Arthropoda</taxon>
        <taxon>Hexapoda</taxon>
        <taxon>Insecta</taxon>
        <taxon>Pterygota</taxon>
        <taxon>Neoptera</taxon>
        <taxon>Endopterygota</taxon>
        <taxon>Diptera</taxon>
        <taxon>Nematocera</taxon>
        <taxon>Culicoidea</taxon>
        <taxon>Chaoboridae</taxon>
        <taxon>Corethrella</taxon>
    </lineage>
</organism>
<feature type="domain" description="Protein TsetseEP" evidence="2">
    <location>
        <begin position="112"/>
        <end position="227"/>
    </location>
</feature>
<protein>
    <submittedName>
        <fullName evidence="3">Putative highly</fullName>
    </submittedName>
</protein>
<accession>U5ELW5</accession>
<feature type="chain" id="PRO_5004659432" evidence="1">
    <location>
        <begin position="17"/>
        <end position="253"/>
    </location>
</feature>